<evidence type="ECO:0000313" key="8">
    <source>
        <dbReference type="EMBL" id="KAK3605051.1"/>
    </source>
</evidence>
<dbReference type="InterPro" id="IPR002429">
    <property type="entry name" value="CcO_II-like_C"/>
</dbReference>
<dbReference type="InterPro" id="IPR013378">
    <property type="entry name" value="InlB-like_B-rpt"/>
</dbReference>
<reference evidence="8" key="3">
    <citation type="submission" date="2023-05" db="EMBL/GenBank/DDBJ databases">
        <authorList>
            <person name="Smith C.H."/>
        </authorList>
    </citation>
    <scope>NUCLEOTIDE SEQUENCE</scope>
    <source>
        <strain evidence="8">CHS0354</strain>
        <tissue evidence="8">Mantle</tissue>
    </source>
</reference>
<dbReference type="GO" id="GO:0004129">
    <property type="term" value="F:cytochrome-c oxidase activity"/>
    <property type="evidence" value="ECO:0007669"/>
    <property type="project" value="UniProtKB-EC"/>
</dbReference>
<sequence length="162" mass="17886">MHYPFESNTGSNVTTISVDYNTKATKPTEPTRNGYTFEATVVGTKLAKVNNPECVPPGSLYDEARIEKLDDDTYQVFSVAKMWQFDPAAIEIPIGSQVDFFLISKDVVHGLNIAGTNVNMMAVPGAVNKFSYTFRKKCIFTVVCNEYCGSQHQAMVGQVVVK</sequence>
<dbReference type="PROSITE" id="PS00078">
    <property type="entry name" value="COX2"/>
    <property type="match status" value="1"/>
</dbReference>
<dbReference type="PANTHER" id="PTHR42838:SF2">
    <property type="entry name" value="NITROUS-OXIDE REDUCTASE"/>
    <property type="match status" value="1"/>
</dbReference>
<keyword evidence="3" id="KW-0479">Metal-binding</keyword>
<dbReference type="Pfam" id="PF09479">
    <property type="entry name" value="Flg_new"/>
    <property type="match status" value="1"/>
</dbReference>
<evidence type="ECO:0000256" key="3">
    <source>
        <dbReference type="ARBA" id="ARBA00022723"/>
    </source>
</evidence>
<evidence type="ECO:0000256" key="5">
    <source>
        <dbReference type="ARBA" id="ARBA00023008"/>
    </source>
</evidence>
<organism evidence="8 9">
    <name type="scientific">Potamilus streckersoni</name>
    <dbReference type="NCBI Taxonomy" id="2493646"/>
    <lineage>
        <taxon>Eukaryota</taxon>
        <taxon>Metazoa</taxon>
        <taxon>Spiralia</taxon>
        <taxon>Lophotrochozoa</taxon>
        <taxon>Mollusca</taxon>
        <taxon>Bivalvia</taxon>
        <taxon>Autobranchia</taxon>
        <taxon>Heteroconchia</taxon>
        <taxon>Palaeoheterodonta</taxon>
        <taxon>Unionida</taxon>
        <taxon>Unionoidea</taxon>
        <taxon>Unionidae</taxon>
        <taxon>Ambleminae</taxon>
        <taxon>Lampsilini</taxon>
        <taxon>Potamilus</taxon>
    </lineage>
</organism>
<dbReference type="InterPro" id="IPR042229">
    <property type="entry name" value="Listeria/Bacterioides_rpt_sf"/>
</dbReference>
<comment type="subcellular location">
    <subcellularLocation>
        <location evidence="2">Cell envelope</location>
    </subcellularLocation>
</comment>
<dbReference type="Pfam" id="PF00116">
    <property type="entry name" value="COX2"/>
    <property type="match status" value="1"/>
</dbReference>
<accession>A0AAE0T7G3</accession>
<reference evidence="8" key="1">
    <citation type="journal article" date="2021" name="Genome Biol. Evol.">
        <title>A High-Quality Reference Genome for a Parasitic Bivalve with Doubly Uniparental Inheritance (Bivalvia: Unionida).</title>
        <authorList>
            <person name="Smith C.H."/>
        </authorList>
    </citation>
    <scope>NUCLEOTIDE SEQUENCE</scope>
    <source>
        <strain evidence="8">CHS0354</strain>
    </source>
</reference>
<comment type="catalytic activity">
    <reaction evidence="6">
        <text>4 Fe(II)-[cytochrome c] + O2 + 8 H(+)(in) = 4 Fe(III)-[cytochrome c] + 2 H2O + 4 H(+)(out)</text>
        <dbReference type="Rhea" id="RHEA:11436"/>
        <dbReference type="Rhea" id="RHEA-COMP:10350"/>
        <dbReference type="Rhea" id="RHEA-COMP:14399"/>
        <dbReference type="ChEBI" id="CHEBI:15377"/>
        <dbReference type="ChEBI" id="CHEBI:15378"/>
        <dbReference type="ChEBI" id="CHEBI:15379"/>
        <dbReference type="ChEBI" id="CHEBI:29033"/>
        <dbReference type="ChEBI" id="CHEBI:29034"/>
        <dbReference type="EC" id="7.1.1.9"/>
    </reaction>
    <physiologicalReaction direction="left-to-right" evidence="6">
        <dbReference type="Rhea" id="RHEA:11437"/>
    </physiologicalReaction>
</comment>
<dbReference type="Proteomes" id="UP001195483">
    <property type="component" value="Unassembled WGS sequence"/>
</dbReference>
<proteinExistence type="predicted"/>
<comment type="caution">
    <text evidence="8">The sequence shown here is derived from an EMBL/GenBank/DDBJ whole genome shotgun (WGS) entry which is preliminary data.</text>
</comment>
<dbReference type="Gene3D" id="2.60.40.420">
    <property type="entry name" value="Cupredoxins - blue copper proteins"/>
    <property type="match status" value="1"/>
</dbReference>
<name>A0AAE0T7G3_9BIVA</name>
<evidence type="ECO:0000256" key="4">
    <source>
        <dbReference type="ARBA" id="ARBA00022842"/>
    </source>
</evidence>
<keyword evidence="4" id="KW-0460">Magnesium</keyword>
<keyword evidence="5" id="KW-0186">Copper</keyword>
<evidence type="ECO:0000256" key="6">
    <source>
        <dbReference type="ARBA" id="ARBA00049512"/>
    </source>
</evidence>
<dbReference type="PROSITE" id="PS50857">
    <property type="entry name" value="COX2_CUA"/>
    <property type="match status" value="1"/>
</dbReference>
<dbReference type="InterPro" id="IPR051403">
    <property type="entry name" value="NosZ/Cyto_c_oxidase_sub2"/>
</dbReference>
<protein>
    <recommendedName>
        <fullName evidence="7">Cytochrome oxidase subunit II copper A binding domain-containing protein</fullName>
    </recommendedName>
</protein>
<keyword evidence="9" id="KW-1185">Reference proteome</keyword>
<reference evidence="8" key="2">
    <citation type="journal article" date="2021" name="Genome Biol. Evol.">
        <title>Developing a high-quality reference genome for a parasitic bivalve with doubly uniparental inheritance (Bivalvia: Unionida).</title>
        <authorList>
            <person name="Smith C.H."/>
        </authorList>
    </citation>
    <scope>NUCLEOTIDE SEQUENCE</scope>
    <source>
        <strain evidence="8">CHS0354</strain>
        <tissue evidence="8">Mantle</tissue>
    </source>
</reference>
<evidence type="ECO:0000259" key="7">
    <source>
        <dbReference type="PROSITE" id="PS50857"/>
    </source>
</evidence>
<dbReference type="EMBL" id="JAEAOA010000085">
    <property type="protein sequence ID" value="KAK3605051.1"/>
    <property type="molecule type" value="Genomic_DNA"/>
</dbReference>
<feature type="domain" description="Cytochrome oxidase subunit II copper A binding" evidence="7">
    <location>
        <begin position="69"/>
        <end position="162"/>
    </location>
</feature>
<comment type="cofactor">
    <cofactor evidence="1">
        <name>Cu cation</name>
        <dbReference type="ChEBI" id="CHEBI:23378"/>
    </cofactor>
</comment>
<dbReference type="PANTHER" id="PTHR42838">
    <property type="entry name" value="CYTOCHROME C OXIDASE SUBUNIT II"/>
    <property type="match status" value="1"/>
</dbReference>
<dbReference type="InterPro" id="IPR008972">
    <property type="entry name" value="Cupredoxin"/>
</dbReference>
<dbReference type="Gene3D" id="2.60.40.4270">
    <property type="entry name" value="Listeria-Bacteroides repeat domain"/>
    <property type="match status" value="1"/>
</dbReference>
<dbReference type="InterPro" id="IPR001505">
    <property type="entry name" value="Copper_CuA"/>
</dbReference>
<dbReference type="SUPFAM" id="SSF49503">
    <property type="entry name" value="Cupredoxins"/>
    <property type="match status" value="1"/>
</dbReference>
<dbReference type="GO" id="GO:0005507">
    <property type="term" value="F:copper ion binding"/>
    <property type="evidence" value="ECO:0007669"/>
    <property type="project" value="InterPro"/>
</dbReference>
<gene>
    <name evidence="8" type="ORF">CHS0354_000717</name>
</gene>
<dbReference type="GO" id="GO:0016020">
    <property type="term" value="C:membrane"/>
    <property type="evidence" value="ECO:0007669"/>
    <property type="project" value="InterPro"/>
</dbReference>
<evidence type="ECO:0000313" key="9">
    <source>
        <dbReference type="Proteomes" id="UP001195483"/>
    </source>
</evidence>
<dbReference type="AlphaFoldDB" id="A0AAE0T7G3"/>
<evidence type="ECO:0000256" key="2">
    <source>
        <dbReference type="ARBA" id="ARBA00004196"/>
    </source>
</evidence>
<evidence type="ECO:0000256" key="1">
    <source>
        <dbReference type="ARBA" id="ARBA00001935"/>
    </source>
</evidence>